<comment type="subcellular location">
    <subcellularLocation>
        <location evidence="1">Lipid droplet</location>
    </subcellularLocation>
</comment>
<dbReference type="PANTHER" id="PTHR13390">
    <property type="entry name" value="LIPASE"/>
    <property type="match status" value="1"/>
</dbReference>
<protein>
    <recommendedName>
        <fullName evidence="3">Lipid droplet-associated hydrolase</fullName>
        <ecNumber evidence="7">3.1.1.13</ecNumber>
    </recommendedName>
    <alternativeName>
        <fullName evidence="6">Lipid droplet-associated serine hydrolase</fullName>
    </alternativeName>
</protein>
<evidence type="ECO:0000256" key="8">
    <source>
        <dbReference type="ARBA" id="ARBA00049527"/>
    </source>
</evidence>
<dbReference type="Pfam" id="PF10230">
    <property type="entry name" value="LIDHydrolase"/>
    <property type="match status" value="1"/>
</dbReference>
<comment type="similarity">
    <text evidence="2">Belongs to the AB hydrolase superfamily. LDAH family.</text>
</comment>
<evidence type="ECO:0000256" key="3">
    <source>
        <dbReference type="ARBA" id="ARBA00019242"/>
    </source>
</evidence>
<keyword evidence="5" id="KW-0378">Hydrolase</keyword>
<keyword evidence="11" id="KW-1185">Reference proteome</keyword>
<reference evidence="10 11" key="1">
    <citation type="submission" date="2022-12" db="EMBL/GenBank/DDBJ databases">
        <title>Chromosome-level genome assembly of true bugs.</title>
        <authorList>
            <person name="Ma L."/>
            <person name="Li H."/>
        </authorList>
    </citation>
    <scope>NUCLEOTIDE SEQUENCE [LARGE SCALE GENOMIC DNA]</scope>
    <source>
        <strain evidence="10">Lab_2022b</strain>
    </source>
</reference>
<gene>
    <name evidence="10" type="ORF">O3M35_006792</name>
</gene>
<dbReference type="InterPro" id="IPR019363">
    <property type="entry name" value="LDAH"/>
</dbReference>
<name>A0AAW1DG38_9HEMI</name>
<keyword evidence="4" id="KW-0551">Lipid droplet</keyword>
<evidence type="ECO:0000256" key="2">
    <source>
        <dbReference type="ARBA" id="ARBA00008300"/>
    </source>
</evidence>
<keyword evidence="9" id="KW-0472">Membrane</keyword>
<dbReference type="GO" id="GO:0005811">
    <property type="term" value="C:lipid droplet"/>
    <property type="evidence" value="ECO:0007669"/>
    <property type="project" value="UniProtKB-SubCell"/>
</dbReference>
<organism evidence="10 11">
    <name type="scientific">Rhynocoris fuscipes</name>
    <dbReference type="NCBI Taxonomy" id="488301"/>
    <lineage>
        <taxon>Eukaryota</taxon>
        <taxon>Metazoa</taxon>
        <taxon>Ecdysozoa</taxon>
        <taxon>Arthropoda</taxon>
        <taxon>Hexapoda</taxon>
        <taxon>Insecta</taxon>
        <taxon>Pterygota</taxon>
        <taxon>Neoptera</taxon>
        <taxon>Paraneoptera</taxon>
        <taxon>Hemiptera</taxon>
        <taxon>Heteroptera</taxon>
        <taxon>Panheteroptera</taxon>
        <taxon>Cimicomorpha</taxon>
        <taxon>Reduviidae</taxon>
        <taxon>Harpactorinae</taxon>
        <taxon>Harpactorini</taxon>
        <taxon>Rhynocoris</taxon>
    </lineage>
</organism>
<evidence type="ECO:0000256" key="4">
    <source>
        <dbReference type="ARBA" id="ARBA00022677"/>
    </source>
</evidence>
<evidence type="ECO:0000256" key="6">
    <source>
        <dbReference type="ARBA" id="ARBA00031924"/>
    </source>
</evidence>
<keyword evidence="9" id="KW-1133">Transmembrane helix</keyword>
<dbReference type="GO" id="GO:0004771">
    <property type="term" value="F:sterol ester esterase activity"/>
    <property type="evidence" value="ECO:0007669"/>
    <property type="project" value="UniProtKB-EC"/>
</dbReference>
<sequence>MDRGTIRTDWITVNGVPTRVKTWGGWIEDDLEVDSLILFIPATPGVTDFYDKFLETLYLNLRIPVWVIGHAGLQLPSPYRHLDLPSIKHNPHLYDLNGQIEHKKQFINRYIKKMKCLNLIGHSIGAKICIELMKNDDIANKTKQIHLLFPAIHQLANTPKGWMFTRIWSKLAPLVIFMTHLFICLPYYIRYTIIRIIIILRTYILSIEPCYIHAILELTKPQCTRCAFFLGQSSMMSVRDLDDDVMTRHHAMIRAYFSPSDKWVPKSHYEYLRKQYPYVKTQLLEPNYKHDFLLNTSVPIANKISNEIKSFT</sequence>
<dbReference type="PANTHER" id="PTHR13390:SF0">
    <property type="entry name" value="LIPID DROPLET-ASSOCIATED HYDROLASE"/>
    <property type="match status" value="1"/>
</dbReference>
<dbReference type="GO" id="GO:0019915">
    <property type="term" value="P:lipid storage"/>
    <property type="evidence" value="ECO:0007669"/>
    <property type="project" value="InterPro"/>
</dbReference>
<evidence type="ECO:0000256" key="7">
    <source>
        <dbReference type="ARBA" id="ARBA00039150"/>
    </source>
</evidence>
<comment type="catalytic activity">
    <reaction evidence="8">
        <text>a cholesterol ester + H2O = cholesterol + a fatty acid + H(+)</text>
        <dbReference type="Rhea" id="RHEA:36403"/>
        <dbReference type="ChEBI" id="CHEBI:15377"/>
        <dbReference type="ChEBI" id="CHEBI:15378"/>
        <dbReference type="ChEBI" id="CHEBI:16113"/>
        <dbReference type="ChEBI" id="CHEBI:17002"/>
        <dbReference type="ChEBI" id="CHEBI:28868"/>
        <dbReference type="EC" id="3.1.1.13"/>
    </reaction>
    <physiologicalReaction direction="left-to-right" evidence="8">
        <dbReference type="Rhea" id="RHEA:36404"/>
    </physiologicalReaction>
</comment>
<evidence type="ECO:0000256" key="9">
    <source>
        <dbReference type="SAM" id="Phobius"/>
    </source>
</evidence>
<keyword evidence="9" id="KW-0812">Transmembrane</keyword>
<proteinExistence type="inferred from homology"/>
<evidence type="ECO:0000313" key="11">
    <source>
        <dbReference type="Proteomes" id="UP001461498"/>
    </source>
</evidence>
<dbReference type="EMBL" id="JAPXFL010000003">
    <property type="protein sequence ID" value="KAK9509482.1"/>
    <property type="molecule type" value="Genomic_DNA"/>
</dbReference>
<dbReference type="AlphaFoldDB" id="A0AAW1DG38"/>
<dbReference type="Proteomes" id="UP001461498">
    <property type="component" value="Unassembled WGS sequence"/>
</dbReference>
<evidence type="ECO:0000313" key="10">
    <source>
        <dbReference type="EMBL" id="KAK9509482.1"/>
    </source>
</evidence>
<dbReference type="EC" id="3.1.1.13" evidence="7"/>
<comment type="caution">
    <text evidence="10">The sequence shown here is derived from an EMBL/GenBank/DDBJ whole genome shotgun (WGS) entry which is preliminary data.</text>
</comment>
<accession>A0AAW1DG38</accession>
<evidence type="ECO:0000256" key="5">
    <source>
        <dbReference type="ARBA" id="ARBA00022801"/>
    </source>
</evidence>
<dbReference type="InterPro" id="IPR029058">
    <property type="entry name" value="AB_hydrolase_fold"/>
</dbReference>
<feature type="transmembrane region" description="Helical" evidence="9">
    <location>
        <begin position="171"/>
        <end position="189"/>
    </location>
</feature>
<evidence type="ECO:0000256" key="1">
    <source>
        <dbReference type="ARBA" id="ARBA00004502"/>
    </source>
</evidence>
<dbReference type="SUPFAM" id="SSF53474">
    <property type="entry name" value="alpha/beta-Hydrolases"/>
    <property type="match status" value="1"/>
</dbReference>
<dbReference type="Gene3D" id="3.40.50.1820">
    <property type="entry name" value="alpha/beta hydrolase"/>
    <property type="match status" value="1"/>
</dbReference>